<protein>
    <submittedName>
        <fullName evidence="10">Nitrogen regulation protein NR(II)</fullName>
    </submittedName>
</protein>
<dbReference type="InterPro" id="IPR000014">
    <property type="entry name" value="PAS"/>
</dbReference>
<dbReference type="InterPro" id="IPR013656">
    <property type="entry name" value="PAS_4"/>
</dbReference>
<dbReference type="CDD" id="cd00082">
    <property type="entry name" value="HisKA"/>
    <property type="match status" value="1"/>
</dbReference>
<dbReference type="CDD" id="cd00130">
    <property type="entry name" value="PAS"/>
    <property type="match status" value="1"/>
</dbReference>
<dbReference type="PROSITE" id="PS50113">
    <property type="entry name" value="PAC"/>
    <property type="match status" value="1"/>
</dbReference>
<keyword evidence="6" id="KW-0902">Two-component regulatory system</keyword>
<keyword evidence="3" id="KW-0547">Nucleotide-binding</keyword>
<feature type="domain" description="PAC" evidence="9">
    <location>
        <begin position="253"/>
        <end position="305"/>
    </location>
</feature>
<accession>A0ABV6YKG8</accession>
<dbReference type="InterPro" id="IPR000700">
    <property type="entry name" value="PAS-assoc_C"/>
</dbReference>
<dbReference type="Pfam" id="PF00512">
    <property type="entry name" value="HisKA"/>
    <property type="match status" value="1"/>
</dbReference>
<dbReference type="SUPFAM" id="SSF55785">
    <property type="entry name" value="PYP-like sensor domain (PAS domain)"/>
    <property type="match status" value="1"/>
</dbReference>
<dbReference type="SUPFAM" id="SSF47384">
    <property type="entry name" value="Homodimeric domain of signal transducing histidine kinase"/>
    <property type="match status" value="1"/>
</dbReference>
<dbReference type="PROSITE" id="PS50112">
    <property type="entry name" value="PAS"/>
    <property type="match status" value="1"/>
</dbReference>
<gene>
    <name evidence="10" type="ORF">ACFL6M_04480</name>
</gene>
<dbReference type="InterPro" id="IPR036097">
    <property type="entry name" value="HisK_dim/P_sf"/>
</dbReference>
<dbReference type="Gene3D" id="3.30.565.10">
    <property type="entry name" value="Histidine kinase-like ATPase, C-terminal domain"/>
    <property type="match status" value="1"/>
</dbReference>
<keyword evidence="4" id="KW-0418">Kinase</keyword>
<dbReference type="NCBIfam" id="TIGR00229">
    <property type="entry name" value="sensory_box"/>
    <property type="match status" value="1"/>
</dbReference>
<organism evidence="10 11">
    <name type="scientific">Eiseniibacteriota bacterium</name>
    <dbReference type="NCBI Taxonomy" id="2212470"/>
    <lineage>
        <taxon>Bacteria</taxon>
        <taxon>Candidatus Eiseniibacteriota</taxon>
    </lineage>
</organism>
<keyword evidence="2" id="KW-0808">Transferase</keyword>
<keyword evidence="1" id="KW-0597">Phosphoprotein</keyword>
<dbReference type="Proteomes" id="UP001593833">
    <property type="component" value="Unassembled WGS sequence"/>
</dbReference>
<evidence type="ECO:0000313" key="10">
    <source>
        <dbReference type="EMBL" id="MFC1572837.1"/>
    </source>
</evidence>
<evidence type="ECO:0000256" key="6">
    <source>
        <dbReference type="ARBA" id="ARBA00023012"/>
    </source>
</evidence>
<name>A0ABV6YKG8_UNCEI</name>
<dbReference type="InterPro" id="IPR036890">
    <property type="entry name" value="HATPase_C_sf"/>
</dbReference>
<dbReference type="InterPro" id="IPR003661">
    <property type="entry name" value="HisK_dim/P_dom"/>
</dbReference>
<dbReference type="InterPro" id="IPR005467">
    <property type="entry name" value="His_kinase_dom"/>
</dbReference>
<evidence type="ECO:0000256" key="4">
    <source>
        <dbReference type="ARBA" id="ARBA00022777"/>
    </source>
</evidence>
<dbReference type="SUPFAM" id="SSF55874">
    <property type="entry name" value="ATPase domain of HSP90 chaperone/DNA topoisomerase II/histidine kinase"/>
    <property type="match status" value="1"/>
</dbReference>
<keyword evidence="11" id="KW-1185">Reference proteome</keyword>
<dbReference type="PANTHER" id="PTHR43065">
    <property type="entry name" value="SENSOR HISTIDINE KINASE"/>
    <property type="match status" value="1"/>
</dbReference>
<evidence type="ECO:0000259" key="9">
    <source>
        <dbReference type="PROSITE" id="PS50113"/>
    </source>
</evidence>
<feature type="domain" description="PAS" evidence="8">
    <location>
        <begin position="188"/>
        <end position="227"/>
    </location>
</feature>
<dbReference type="Gene3D" id="1.10.287.130">
    <property type="match status" value="1"/>
</dbReference>
<keyword evidence="5" id="KW-0067">ATP-binding</keyword>
<evidence type="ECO:0000259" key="7">
    <source>
        <dbReference type="PROSITE" id="PS50109"/>
    </source>
</evidence>
<reference evidence="10 11" key="1">
    <citation type="submission" date="2024-09" db="EMBL/GenBank/DDBJ databases">
        <authorList>
            <person name="D'Angelo T."/>
        </authorList>
    </citation>
    <scope>NUCLEOTIDE SEQUENCE [LARGE SCALE GENOMIC DNA]</scope>
    <source>
        <strain evidence="10">SAG AM-320-E07</strain>
    </source>
</reference>
<evidence type="ECO:0000259" key="8">
    <source>
        <dbReference type="PROSITE" id="PS50112"/>
    </source>
</evidence>
<dbReference type="InterPro" id="IPR035965">
    <property type="entry name" value="PAS-like_dom_sf"/>
</dbReference>
<evidence type="ECO:0000256" key="5">
    <source>
        <dbReference type="ARBA" id="ARBA00022840"/>
    </source>
</evidence>
<dbReference type="EMBL" id="JBHPKH010000043">
    <property type="protein sequence ID" value="MFC1572837.1"/>
    <property type="molecule type" value="Genomic_DNA"/>
</dbReference>
<dbReference type="PANTHER" id="PTHR43065:SF10">
    <property type="entry name" value="PEROXIDE STRESS-ACTIVATED HISTIDINE KINASE MAK3"/>
    <property type="match status" value="1"/>
</dbReference>
<dbReference type="PROSITE" id="PS50109">
    <property type="entry name" value="HIS_KIN"/>
    <property type="match status" value="1"/>
</dbReference>
<comment type="caution">
    <text evidence="10">The sequence shown here is derived from an EMBL/GenBank/DDBJ whole genome shotgun (WGS) entry which is preliminary data.</text>
</comment>
<evidence type="ECO:0000313" key="11">
    <source>
        <dbReference type="Proteomes" id="UP001593833"/>
    </source>
</evidence>
<evidence type="ECO:0000256" key="1">
    <source>
        <dbReference type="ARBA" id="ARBA00022553"/>
    </source>
</evidence>
<dbReference type="Pfam" id="PF08448">
    <property type="entry name" value="PAS_4"/>
    <property type="match status" value="1"/>
</dbReference>
<dbReference type="SMART" id="SM00388">
    <property type="entry name" value="HisKA"/>
    <property type="match status" value="1"/>
</dbReference>
<evidence type="ECO:0000256" key="2">
    <source>
        <dbReference type="ARBA" id="ARBA00022679"/>
    </source>
</evidence>
<feature type="domain" description="Histidine kinase" evidence="7">
    <location>
        <begin position="318"/>
        <end position="451"/>
    </location>
</feature>
<evidence type="ECO:0000256" key="3">
    <source>
        <dbReference type="ARBA" id="ARBA00022741"/>
    </source>
</evidence>
<dbReference type="Gene3D" id="3.30.450.20">
    <property type="entry name" value="PAS domain"/>
    <property type="match status" value="1"/>
</dbReference>
<sequence length="484" mass="52961">MRIRAENVSLGGSLAPGFSSVAALASSYQWVAEVLQATKVTEGLSDYFLVAIDREGIAHPLAGTLSVEQIGPRILESLESPVFWTRVDAQTRYTCEMLGSCLPAWPRERGLGGTFLKDGEKPLGALLFPERPHGGTTEVSGENVSGASASPGVDQTRALANLDQPLLELILRHWRLSHESRAVGDFARALIGTQQGGVLAIDAEGRVTYLSRLGEDILGIKAHEAVGADCARVLRPSVEGEHPLLTGLTGKLDRVELYITNRQGRDLPIFLSLTPVTSVSGATRGLVCFFRDLSEERALDQEARRRERLAVIGELAAGAAHEIRNPLTGIGNCAQILQMRLTDQEQNRRMADLILKETQRLDRIITSLLGFARPGRPQMQETRIEDVVRSSLQLEQPVFEKSGVRCDLRVVGMIPSIYVDPGQIHQVIVNLYHNATDAMPDGGLLTLEVSVVRRRRHTRRRIGAPPTVCTYPAMGRWFASCAFG</sequence>
<proteinExistence type="predicted"/>